<accession>A0A1F5DHF5</accession>
<keyword evidence="3" id="KW-0479">Metal-binding</keyword>
<dbReference type="Gene3D" id="3.40.50.280">
    <property type="entry name" value="Cobalamin-binding domain"/>
    <property type="match status" value="1"/>
</dbReference>
<dbReference type="SFLD" id="SFLDG01082">
    <property type="entry name" value="B12-binding_domain_containing"/>
    <property type="match status" value="1"/>
</dbReference>
<organism evidence="7 8">
    <name type="scientific">Candidatus Beckwithbacteria bacterium RBG_13_35_6</name>
    <dbReference type="NCBI Taxonomy" id="1797456"/>
    <lineage>
        <taxon>Bacteria</taxon>
        <taxon>Candidatus Beckwithiibacteriota</taxon>
    </lineage>
</organism>
<feature type="domain" description="Radical SAM core" evidence="6">
    <location>
        <begin position="209"/>
        <end position="446"/>
    </location>
</feature>
<evidence type="ECO:0000313" key="8">
    <source>
        <dbReference type="Proteomes" id="UP000178758"/>
    </source>
</evidence>
<dbReference type="GO" id="GO:0046872">
    <property type="term" value="F:metal ion binding"/>
    <property type="evidence" value="ECO:0007669"/>
    <property type="project" value="UniProtKB-KW"/>
</dbReference>
<evidence type="ECO:0000313" key="7">
    <source>
        <dbReference type="EMBL" id="OGD54602.1"/>
    </source>
</evidence>
<reference evidence="7 8" key="1">
    <citation type="journal article" date="2016" name="Nat. Commun.">
        <title>Thousands of microbial genomes shed light on interconnected biogeochemical processes in an aquifer system.</title>
        <authorList>
            <person name="Anantharaman K."/>
            <person name="Brown C.T."/>
            <person name="Hug L.A."/>
            <person name="Sharon I."/>
            <person name="Castelle C.J."/>
            <person name="Probst A.J."/>
            <person name="Thomas B.C."/>
            <person name="Singh A."/>
            <person name="Wilkins M.J."/>
            <person name="Karaoz U."/>
            <person name="Brodie E.L."/>
            <person name="Williams K.H."/>
            <person name="Hubbard S.S."/>
            <person name="Banfield J.F."/>
        </authorList>
    </citation>
    <scope>NUCLEOTIDE SEQUENCE [LARGE SCALE GENOMIC DNA]</scope>
</reference>
<dbReference type="Proteomes" id="UP000178758">
    <property type="component" value="Unassembled WGS sequence"/>
</dbReference>
<proteinExistence type="predicted"/>
<dbReference type="InterPro" id="IPR006638">
    <property type="entry name" value="Elp3/MiaA/NifB-like_rSAM"/>
</dbReference>
<name>A0A1F5DHF5_9BACT</name>
<gene>
    <name evidence="7" type="ORF">A3J78_00395</name>
</gene>
<comment type="cofactor">
    <cofactor evidence="1">
        <name>[4Fe-4S] cluster</name>
        <dbReference type="ChEBI" id="CHEBI:49883"/>
    </cofactor>
</comment>
<dbReference type="SFLD" id="SFLDS00029">
    <property type="entry name" value="Radical_SAM"/>
    <property type="match status" value="1"/>
</dbReference>
<dbReference type="SMART" id="SM00729">
    <property type="entry name" value="Elp3"/>
    <property type="match status" value="1"/>
</dbReference>
<dbReference type="AlphaFoldDB" id="A0A1F5DHF5"/>
<comment type="caution">
    <text evidence="7">The sequence shown here is derived from an EMBL/GenBank/DDBJ whole genome shotgun (WGS) entry which is preliminary data.</text>
</comment>
<dbReference type="EMBL" id="MEZJ01000010">
    <property type="protein sequence ID" value="OGD54602.1"/>
    <property type="molecule type" value="Genomic_DNA"/>
</dbReference>
<evidence type="ECO:0000256" key="5">
    <source>
        <dbReference type="ARBA" id="ARBA00023014"/>
    </source>
</evidence>
<dbReference type="GO" id="GO:0051536">
    <property type="term" value="F:iron-sulfur cluster binding"/>
    <property type="evidence" value="ECO:0007669"/>
    <property type="project" value="UniProtKB-KW"/>
</dbReference>
<dbReference type="InterPro" id="IPR007197">
    <property type="entry name" value="rSAM"/>
</dbReference>
<dbReference type="PANTHER" id="PTHR43409">
    <property type="entry name" value="ANAEROBIC MAGNESIUM-PROTOPORPHYRIN IX MONOMETHYL ESTER CYCLASE-RELATED"/>
    <property type="match status" value="1"/>
</dbReference>
<dbReference type="SUPFAM" id="SSF102114">
    <property type="entry name" value="Radical SAM enzymes"/>
    <property type="match status" value="1"/>
</dbReference>
<sequence length="502" mass="58271">MKIAIAYPSLESKKGVPLLSQNRQFQWFKSPTYIYPVVPAYAATLLNKAGYEVCWLDGIAEKWTYKQWLEQLKEAKPDMVVMETKTPVIKKHWKIINQLKKLDTGYWKLATVLVGDHVTALPKESFKNSQVDYVLTGGDYDFLLLNLVNHLANKARLEPGIWYKQRVGNEKWEVKNTGKFVLNHDLNKLPFIDRDLTKWQLYAFKNGNYKHPPGTYIMAGRDCWHRLNGGCTFCAWTTLYPQYRVRSPENVLQEIDVLINKYKVKEIMDDTGTFPTGNWLKKFCQGMIKNGFHKKINFDCNLRFGALIKKDYTLMAKAGFRLLLFGLESLSQKTIDKLNKNIRVLDVEKELKLIQGVNKQEVGHLEPHLTFMIGYPWETKKQALNTLNFAKSMFQKGYIDTLQATVMIPYPGTKLFAEAKQKNWLKTLDWSQYDMKQPVLKSRLADKEILVITQGIYKSFLTPKFFIKKITSIKSFDDVKFYIRAAKQVIGHILDFLPSKNS</sequence>
<dbReference type="GO" id="GO:0003824">
    <property type="term" value="F:catalytic activity"/>
    <property type="evidence" value="ECO:0007669"/>
    <property type="project" value="InterPro"/>
</dbReference>
<keyword evidence="5" id="KW-0411">Iron-sulfur</keyword>
<evidence type="ECO:0000256" key="4">
    <source>
        <dbReference type="ARBA" id="ARBA00023004"/>
    </source>
</evidence>
<evidence type="ECO:0000259" key="6">
    <source>
        <dbReference type="PROSITE" id="PS51918"/>
    </source>
</evidence>
<keyword evidence="4" id="KW-0408">Iron</keyword>
<dbReference type="Pfam" id="PF04055">
    <property type="entry name" value="Radical_SAM"/>
    <property type="match status" value="1"/>
</dbReference>
<evidence type="ECO:0000256" key="2">
    <source>
        <dbReference type="ARBA" id="ARBA00022691"/>
    </source>
</evidence>
<dbReference type="InterPro" id="IPR023404">
    <property type="entry name" value="rSAM_horseshoe"/>
</dbReference>
<dbReference type="PROSITE" id="PS51918">
    <property type="entry name" value="RADICAL_SAM"/>
    <property type="match status" value="1"/>
</dbReference>
<dbReference type="InterPro" id="IPR058240">
    <property type="entry name" value="rSAM_sf"/>
</dbReference>
<evidence type="ECO:0000256" key="3">
    <source>
        <dbReference type="ARBA" id="ARBA00022723"/>
    </source>
</evidence>
<dbReference type="GO" id="GO:0005829">
    <property type="term" value="C:cytosol"/>
    <property type="evidence" value="ECO:0007669"/>
    <property type="project" value="TreeGrafter"/>
</dbReference>
<dbReference type="PANTHER" id="PTHR43409:SF16">
    <property type="entry name" value="SLR0320 PROTEIN"/>
    <property type="match status" value="1"/>
</dbReference>
<evidence type="ECO:0000256" key="1">
    <source>
        <dbReference type="ARBA" id="ARBA00001966"/>
    </source>
</evidence>
<protein>
    <submittedName>
        <fullName evidence="7">B12-binding domain-containing radical SAM protein</fullName>
    </submittedName>
</protein>
<dbReference type="Gene3D" id="3.80.30.20">
    <property type="entry name" value="tm_1862 like domain"/>
    <property type="match status" value="1"/>
</dbReference>
<dbReference type="InterPro" id="IPR051198">
    <property type="entry name" value="BchE-like"/>
</dbReference>
<keyword evidence="2" id="KW-0949">S-adenosyl-L-methionine</keyword>